<dbReference type="PANTHER" id="PTHR34653">
    <property type="match status" value="1"/>
</dbReference>
<keyword evidence="5" id="KW-0282">Flagellum</keyword>
<dbReference type="InterPro" id="IPR001624">
    <property type="entry name" value="FliE"/>
</dbReference>
<evidence type="ECO:0000313" key="6">
    <source>
        <dbReference type="Proteomes" id="UP001055804"/>
    </source>
</evidence>
<proteinExistence type="inferred from homology"/>
<dbReference type="AlphaFoldDB" id="A0A9J6PJV1"/>
<evidence type="ECO:0000256" key="2">
    <source>
        <dbReference type="ARBA" id="ARBA00009272"/>
    </source>
</evidence>
<comment type="subcellular location">
    <subcellularLocation>
        <location evidence="1 4">Bacterial flagellum basal body</location>
    </subcellularLocation>
</comment>
<evidence type="ECO:0000256" key="4">
    <source>
        <dbReference type="HAMAP-Rule" id="MF_00724"/>
    </source>
</evidence>
<dbReference type="Proteomes" id="UP001055804">
    <property type="component" value="Unassembled WGS sequence"/>
</dbReference>
<dbReference type="Pfam" id="PF02049">
    <property type="entry name" value="FliE"/>
    <property type="match status" value="1"/>
</dbReference>
<comment type="similarity">
    <text evidence="2 4">Belongs to the FliE family.</text>
</comment>
<dbReference type="GO" id="GO:0005198">
    <property type="term" value="F:structural molecule activity"/>
    <property type="evidence" value="ECO:0007669"/>
    <property type="project" value="InterPro"/>
</dbReference>
<dbReference type="GO" id="GO:0009425">
    <property type="term" value="C:bacterial-type flagellum basal body"/>
    <property type="evidence" value="ECO:0007669"/>
    <property type="project" value="UniProtKB-SubCell"/>
</dbReference>
<dbReference type="RefSeq" id="WP_269332759.1">
    <property type="nucleotide sequence ID" value="NZ_JAMZFT010000002.1"/>
</dbReference>
<dbReference type="HAMAP" id="MF_00724">
    <property type="entry name" value="FliE"/>
    <property type="match status" value="1"/>
</dbReference>
<sequence length="110" mass="11180">MDFKTLQALGAYATGQAKGIRPQDTGAAPGAAAETGQKAPDFAATLADTANAAVSTLSQAERAAIDGLAGRADPHSVVAALTQAELTLETAAAVRDKVVEAYQDILRMPI</sequence>
<protein>
    <recommendedName>
        <fullName evidence="4">Flagellar hook-basal body complex protein FliE</fullName>
    </recommendedName>
</protein>
<keyword evidence="6" id="KW-1185">Reference proteome</keyword>
<keyword evidence="3 4" id="KW-0975">Bacterial flagellum</keyword>
<dbReference type="EMBL" id="JAMZFT010000002">
    <property type="protein sequence ID" value="MCP1336815.1"/>
    <property type="molecule type" value="Genomic_DNA"/>
</dbReference>
<dbReference type="GO" id="GO:0003774">
    <property type="term" value="F:cytoskeletal motor activity"/>
    <property type="evidence" value="ECO:0007669"/>
    <property type="project" value="InterPro"/>
</dbReference>
<name>A0A9J6PJV1_9PROT</name>
<gene>
    <name evidence="4" type="primary">fliE</name>
    <name evidence="5" type="ORF">NJQ99_10380</name>
</gene>
<accession>A0A9J6PJV1</accession>
<evidence type="ECO:0000313" key="5">
    <source>
        <dbReference type="EMBL" id="MCP1336815.1"/>
    </source>
</evidence>
<evidence type="ECO:0000256" key="3">
    <source>
        <dbReference type="ARBA" id="ARBA00023143"/>
    </source>
</evidence>
<dbReference type="GO" id="GO:0071973">
    <property type="term" value="P:bacterial-type flagellum-dependent cell motility"/>
    <property type="evidence" value="ECO:0007669"/>
    <property type="project" value="InterPro"/>
</dbReference>
<organism evidence="5 6">
    <name type="scientific">Futiania mangrovi</name>
    <dbReference type="NCBI Taxonomy" id="2959716"/>
    <lineage>
        <taxon>Bacteria</taxon>
        <taxon>Pseudomonadati</taxon>
        <taxon>Pseudomonadota</taxon>
        <taxon>Alphaproteobacteria</taxon>
        <taxon>Futianiales</taxon>
        <taxon>Futianiaceae</taxon>
        <taxon>Futiania</taxon>
    </lineage>
</organism>
<reference evidence="5" key="1">
    <citation type="submission" date="2022-06" db="EMBL/GenBank/DDBJ databases">
        <title>Isolation and Genomics of Futiania mangrovii gen. nov., sp. nov., a Rare and Metabolically-versatile member in the Class Alphaproteobacteria.</title>
        <authorList>
            <person name="Liu L."/>
            <person name="Huang W.-C."/>
            <person name="Pan J."/>
            <person name="Li J."/>
            <person name="Huang Y."/>
            <person name="Du H."/>
            <person name="Liu Y."/>
            <person name="Li M."/>
        </authorList>
    </citation>
    <scope>NUCLEOTIDE SEQUENCE</scope>
    <source>
        <strain evidence="5">FT118</strain>
    </source>
</reference>
<keyword evidence="5" id="KW-0969">Cilium</keyword>
<dbReference type="PANTHER" id="PTHR34653:SF1">
    <property type="entry name" value="FLAGELLAR HOOK-BASAL BODY COMPLEX PROTEIN FLIE"/>
    <property type="match status" value="1"/>
</dbReference>
<keyword evidence="5" id="KW-0966">Cell projection</keyword>
<evidence type="ECO:0000256" key="1">
    <source>
        <dbReference type="ARBA" id="ARBA00004117"/>
    </source>
</evidence>
<comment type="caution">
    <text evidence="5">The sequence shown here is derived from an EMBL/GenBank/DDBJ whole genome shotgun (WGS) entry which is preliminary data.</text>
</comment>